<evidence type="ECO:0008006" key="5">
    <source>
        <dbReference type="Google" id="ProtNLM"/>
    </source>
</evidence>
<protein>
    <recommendedName>
        <fullName evidence="5">Tyr recombinase domain-containing protein</fullName>
    </recommendedName>
</protein>
<gene>
    <name evidence="3" type="ORF">BJY18_005810</name>
</gene>
<keyword evidence="1" id="KW-0233">DNA recombination</keyword>
<name>A0A840J3X6_9PSEU</name>
<dbReference type="InterPro" id="IPR011010">
    <property type="entry name" value="DNA_brk_join_enz"/>
</dbReference>
<comment type="caution">
    <text evidence="3">The sequence shown here is derived from an EMBL/GenBank/DDBJ whole genome shotgun (WGS) entry which is preliminary data.</text>
</comment>
<keyword evidence="4" id="KW-1185">Reference proteome</keyword>
<dbReference type="GO" id="GO:0015074">
    <property type="term" value="P:DNA integration"/>
    <property type="evidence" value="ECO:0007669"/>
    <property type="project" value="InterPro"/>
</dbReference>
<dbReference type="Gene3D" id="1.10.443.10">
    <property type="entry name" value="Intergrase catalytic core"/>
    <property type="match status" value="1"/>
</dbReference>
<feature type="compositionally biased region" description="Basic and acidic residues" evidence="2">
    <location>
        <begin position="94"/>
        <end position="104"/>
    </location>
</feature>
<organism evidence="3 4">
    <name type="scientific">Amycolatopsis jiangsuensis</name>
    <dbReference type="NCBI Taxonomy" id="1181879"/>
    <lineage>
        <taxon>Bacteria</taxon>
        <taxon>Bacillati</taxon>
        <taxon>Actinomycetota</taxon>
        <taxon>Actinomycetes</taxon>
        <taxon>Pseudonocardiales</taxon>
        <taxon>Pseudonocardiaceae</taxon>
        <taxon>Amycolatopsis</taxon>
    </lineage>
</organism>
<dbReference type="GO" id="GO:0003677">
    <property type="term" value="F:DNA binding"/>
    <property type="evidence" value="ECO:0007669"/>
    <property type="project" value="InterPro"/>
</dbReference>
<evidence type="ECO:0000313" key="4">
    <source>
        <dbReference type="Proteomes" id="UP000581769"/>
    </source>
</evidence>
<evidence type="ECO:0000313" key="3">
    <source>
        <dbReference type="EMBL" id="MBB4688325.1"/>
    </source>
</evidence>
<sequence>MTGSPAGSSSSSASSGVGIRAETVSVIFRKTAATVLDDAKLSSRQIADQLGHARPSITQDVYMGRTTVSRDNAVALESMWLDLAQENSGGKPGVDLDRDDQSSL</sequence>
<dbReference type="SUPFAM" id="SSF56349">
    <property type="entry name" value="DNA breaking-rejoining enzymes"/>
    <property type="match status" value="1"/>
</dbReference>
<feature type="region of interest" description="Disordered" evidence="2">
    <location>
        <begin position="85"/>
        <end position="104"/>
    </location>
</feature>
<evidence type="ECO:0000256" key="2">
    <source>
        <dbReference type="SAM" id="MobiDB-lite"/>
    </source>
</evidence>
<evidence type="ECO:0000256" key="1">
    <source>
        <dbReference type="ARBA" id="ARBA00023172"/>
    </source>
</evidence>
<dbReference type="EMBL" id="JACHMG010000001">
    <property type="protein sequence ID" value="MBB4688325.1"/>
    <property type="molecule type" value="Genomic_DNA"/>
</dbReference>
<proteinExistence type="predicted"/>
<reference evidence="3 4" key="1">
    <citation type="submission" date="2020-08" db="EMBL/GenBank/DDBJ databases">
        <title>Sequencing the genomes of 1000 actinobacteria strains.</title>
        <authorList>
            <person name="Klenk H.-P."/>
        </authorList>
    </citation>
    <scope>NUCLEOTIDE SEQUENCE [LARGE SCALE GENOMIC DNA]</scope>
    <source>
        <strain evidence="3 4">DSM 45859</strain>
    </source>
</reference>
<dbReference type="GO" id="GO:0006310">
    <property type="term" value="P:DNA recombination"/>
    <property type="evidence" value="ECO:0007669"/>
    <property type="project" value="UniProtKB-KW"/>
</dbReference>
<accession>A0A840J3X6</accession>
<dbReference type="Proteomes" id="UP000581769">
    <property type="component" value="Unassembled WGS sequence"/>
</dbReference>
<dbReference type="InterPro" id="IPR013762">
    <property type="entry name" value="Integrase-like_cat_sf"/>
</dbReference>
<dbReference type="AlphaFoldDB" id="A0A840J3X6"/>
<dbReference type="RefSeq" id="WP_312874136.1">
    <property type="nucleotide sequence ID" value="NZ_JACHMG010000001.1"/>
</dbReference>